<dbReference type="AlphaFoldDB" id="A0A9I9E427"/>
<accession>A0A9I9E427</accession>
<dbReference type="EnsemblPlants" id="MELO3C028391.2.1">
    <property type="protein sequence ID" value="MELO3C028391.2.1"/>
    <property type="gene ID" value="MELO3C028391.2"/>
</dbReference>
<protein>
    <submittedName>
        <fullName evidence="1">Uncharacterized protein</fullName>
    </submittedName>
</protein>
<reference evidence="1" key="1">
    <citation type="submission" date="2023-03" db="UniProtKB">
        <authorList>
            <consortium name="EnsemblPlants"/>
        </authorList>
    </citation>
    <scope>IDENTIFICATION</scope>
</reference>
<sequence length="39" mass="4354">MSSSQCSRESRRLIYIAAEDVVVSNMLSSRRSSLQICCS</sequence>
<organism evidence="1">
    <name type="scientific">Cucumis melo</name>
    <name type="common">Muskmelon</name>
    <dbReference type="NCBI Taxonomy" id="3656"/>
    <lineage>
        <taxon>Eukaryota</taxon>
        <taxon>Viridiplantae</taxon>
        <taxon>Streptophyta</taxon>
        <taxon>Embryophyta</taxon>
        <taxon>Tracheophyta</taxon>
        <taxon>Spermatophyta</taxon>
        <taxon>Magnoliopsida</taxon>
        <taxon>eudicotyledons</taxon>
        <taxon>Gunneridae</taxon>
        <taxon>Pentapetalae</taxon>
        <taxon>rosids</taxon>
        <taxon>fabids</taxon>
        <taxon>Cucurbitales</taxon>
        <taxon>Cucurbitaceae</taxon>
        <taxon>Benincaseae</taxon>
        <taxon>Cucumis</taxon>
    </lineage>
</organism>
<name>A0A9I9E427_CUCME</name>
<proteinExistence type="predicted"/>
<dbReference type="Gramene" id="MELO3C028391.2.1">
    <property type="protein sequence ID" value="MELO3C028391.2.1"/>
    <property type="gene ID" value="MELO3C028391.2"/>
</dbReference>
<evidence type="ECO:0000313" key="1">
    <source>
        <dbReference type="EnsemblPlants" id="MELO3C028391.2.1"/>
    </source>
</evidence>